<dbReference type="SMART" id="SM00385">
    <property type="entry name" value="CYCLIN"/>
    <property type="match status" value="1"/>
</dbReference>
<dbReference type="Pfam" id="PF00134">
    <property type="entry name" value="Cyclin_N"/>
    <property type="match status" value="1"/>
</dbReference>
<keyword evidence="4" id="KW-0131">Cell cycle</keyword>
<dbReference type="EnsemblPlants" id="OBART09G00540.1">
    <property type="protein sequence ID" value="OBART09G00540.1"/>
    <property type="gene ID" value="OBART09G00540"/>
</dbReference>
<dbReference type="SUPFAM" id="SSF47954">
    <property type="entry name" value="Cyclin-like"/>
    <property type="match status" value="1"/>
</dbReference>
<dbReference type="Proteomes" id="UP000026960">
    <property type="component" value="Chromosome 9"/>
</dbReference>
<dbReference type="STRING" id="65489.A0A0D3H3K6"/>
<dbReference type="PANTHER" id="PTHR10177">
    <property type="entry name" value="CYCLINS"/>
    <property type="match status" value="1"/>
</dbReference>
<evidence type="ECO:0000256" key="3">
    <source>
        <dbReference type="ARBA" id="ARBA00023127"/>
    </source>
</evidence>
<accession>A0A0D3H3K6</accession>
<evidence type="ECO:0000256" key="6">
    <source>
        <dbReference type="SAM" id="MobiDB-lite"/>
    </source>
</evidence>
<dbReference type="eggNOG" id="KOG0656">
    <property type="taxonomic scope" value="Eukaryota"/>
</dbReference>
<feature type="region of interest" description="Disordered" evidence="6">
    <location>
        <begin position="331"/>
        <end position="364"/>
    </location>
</feature>
<dbReference type="InterPro" id="IPR039361">
    <property type="entry name" value="Cyclin"/>
</dbReference>
<feature type="compositionally biased region" description="Low complexity" evidence="6">
    <location>
        <begin position="340"/>
        <end position="349"/>
    </location>
</feature>
<keyword evidence="2" id="KW-0132">Cell division</keyword>
<evidence type="ECO:0000313" key="9">
    <source>
        <dbReference type="Proteomes" id="UP000026960"/>
    </source>
</evidence>
<protein>
    <recommendedName>
        <fullName evidence="7">Cyclin-like domain-containing protein</fullName>
    </recommendedName>
</protein>
<evidence type="ECO:0000256" key="5">
    <source>
        <dbReference type="RuleBase" id="RU000383"/>
    </source>
</evidence>
<comment type="similarity">
    <text evidence="1">Belongs to the cyclin family. Cyclin D subfamily.</text>
</comment>
<reference evidence="8" key="2">
    <citation type="submission" date="2015-03" db="UniProtKB">
        <authorList>
            <consortium name="EnsemblPlants"/>
        </authorList>
    </citation>
    <scope>IDENTIFICATION</scope>
</reference>
<dbReference type="AlphaFoldDB" id="A0A0D3H3K6"/>
<organism evidence="8">
    <name type="scientific">Oryza barthii</name>
    <dbReference type="NCBI Taxonomy" id="65489"/>
    <lineage>
        <taxon>Eukaryota</taxon>
        <taxon>Viridiplantae</taxon>
        <taxon>Streptophyta</taxon>
        <taxon>Embryophyta</taxon>
        <taxon>Tracheophyta</taxon>
        <taxon>Spermatophyta</taxon>
        <taxon>Magnoliopsida</taxon>
        <taxon>Liliopsida</taxon>
        <taxon>Poales</taxon>
        <taxon>Poaceae</taxon>
        <taxon>BOP clade</taxon>
        <taxon>Oryzoideae</taxon>
        <taxon>Oryzeae</taxon>
        <taxon>Oryzinae</taxon>
        <taxon>Oryza</taxon>
    </lineage>
</organism>
<dbReference type="Gene3D" id="1.10.472.10">
    <property type="entry name" value="Cyclin-like"/>
    <property type="match status" value="2"/>
</dbReference>
<dbReference type="GO" id="GO:0051301">
    <property type="term" value="P:cell division"/>
    <property type="evidence" value="ECO:0007669"/>
    <property type="project" value="UniProtKB-KW"/>
</dbReference>
<proteinExistence type="inferred from homology"/>
<evidence type="ECO:0000256" key="1">
    <source>
        <dbReference type="ARBA" id="ARBA00009065"/>
    </source>
</evidence>
<feature type="domain" description="Cyclin-like" evidence="7">
    <location>
        <begin position="83"/>
        <end position="179"/>
    </location>
</feature>
<reference evidence="8" key="1">
    <citation type="journal article" date="2009" name="Rice">
        <title>De Novo Next Generation Sequencing of Plant Genomes.</title>
        <authorList>
            <person name="Rounsley S."/>
            <person name="Marri P.R."/>
            <person name="Yu Y."/>
            <person name="He R."/>
            <person name="Sisneros N."/>
            <person name="Goicoechea J.L."/>
            <person name="Lee S.J."/>
            <person name="Angelova A."/>
            <person name="Kudrna D."/>
            <person name="Luo M."/>
            <person name="Affourtit J."/>
            <person name="Desany B."/>
            <person name="Knight J."/>
            <person name="Niazi F."/>
            <person name="Egholm M."/>
            <person name="Wing R.A."/>
        </authorList>
    </citation>
    <scope>NUCLEOTIDE SEQUENCE [LARGE SCALE GENOMIC DNA]</scope>
    <source>
        <strain evidence="8">cv. IRGC 105608</strain>
    </source>
</reference>
<dbReference type="InterPro" id="IPR006671">
    <property type="entry name" value="Cyclin_N"/>
</dbReference>
<evidence type="ECO:0000313" key="8">
    <source>
        <dbReference type="EnsemblPlants" id="OBART09G00540.1"/>
    </source>
</evidence>
<evidence type="ECO:0000256" key="4">
    <source>
        <dbReference type="ARBA" id="ARBA00023306"/>
    </source>
</evidence>
<dbReference type="PaxDb" id="65489-OBART09G00540.1"/>
<keyword evidence="9" id="KW-1185">Reference proteome</keyword>
<name>A0A0D3H3K6_9ORYZ</name>
<dbReference type="FunFam" id="1.10.472.10:FF:000114">
    <property type="entry name" value="Cyclin-D5-1"/>
    <property type="match status" value="1"/>
</dbReference>
<dbReference type="InterPro" id="IPR036915">
    <property type="entry name" value="Cyclin-like_sf"/>
</dbReference>
<evidence type="ECO:0000259" key="7">
    <source>
        <dbReference type="SMART" id="SM00385"/>
    </source>
</evidence>
<sequence length="364" mass="38373">MAFATLFDSLYCPEEHLDLFHDTAADDDLHLDLHLHQPPPPPPLLDDDLPALFHALRGKEDPLSPAADDDGYGGVSAREAAVGWALRAVARLGFSALTAALAVAYLDRCFLGGALRLGDRPWMARLAAVACVALAAKVEETRVPVLLDLQLCAAERADPNEAYVFEDKTVRRMELLVLSALGWRMHPVTPLSYLQPLLGTAHAARLHHCDTALLALMPDWRWPRHRPSAWAAAALLATAGWCGGGGGDDAELLALIDAPKDEMAECAKIISEEAAAAAAGGIVIGGENKRKRAAGLYSAPASPSGVIGASACFSCDSSSSSVDSLFAALEPPGRPIKRGAAAATTADPLPADEESRDAWPPYAA</sequence>
<dbReference type="InterPro" id="IPR013763">
    <property type="entry name" value="Cyclin-like_dom"/>
</dbReference>
<dbReference type="HOGENOM" id="CLU_048040_0_1_1"/>
<dbReference type="Gramene" id="OBART09G00540.1">
    <property type="protein sequence ID" value="OBART09G00540.1"/>
    <property type="gene ID" value="OBART09G00540"/>
</dbReference>
<evidence type="ECO:0000256" key="2">
    <source>
        <dbReference type="ARBA" id="ARBA00022618"/>
    </source>
</evidence>
<keyword evidence="3 5" id="KW-0195">Cyclin</keyword>